<dbReference type="Pfam" id="PF05192">
    <property type="entry name" value="MutS_III"/>
    <property type="match status" value="1"/>
</dbReference>
<dbReference type="SMART" id="SM00534">
    <property type="entry name" value="MUTSac"/>
    <property type="match status" value="1"/>
</dbReference>
<dbReference type="InterPro" id="IPR007696">
    <property type="entry name" value="DNA_mismatch_repair_MutS_core"/>
</dbReference>
<dbReference type="PANTHER" id="PTHR11361:SF20">
    <property type="entry name" value="MUTS PROTEIN HOMOLOG 5"/>
    <property type="match status" value="1"/>
</dbReference>
<name>A0ABM1ND19_NICVS</name>
<dbReference type="SUPFAM" id="SSF48334">
    <property type="entry name" value="DNA repair protein MutS, domain III"/>
    <property type="match status" value="1"/>
</dbReference>
<dbReference type="Gene3D" id="3.40.50.300">
    <property type="entry name" value="P-loop containing nucleotide triphosphate hydrolases"/>
    <property type="match status" value="1"/>
</dbReference>
<evidence type="ECO:0000256" key="1">
    <source>
        <dbReference type="ARBA" id="ARBA00006271"/>
    </source>
</evidence>
<evidence type="ECO:0000256" key="4">
    <source>
        <dbReference type="ARBA" id="ARBA00023125"/>
    </source>
</evidence>
<evidence type="ECO:0000256" key="2">
    <source>
        <dbReference type="ARBA" id="ARBA00022741"/>
    </source>
</evidence>
<protein>
    <submittedName>
        <fullName evidence="7">MutS protein homolog 5-like</fullName>
    </submittedName>
</protein>
<gene>
    <name evidence="7" type="primary">LOC108568253</name>
</gene>
<dbReference type="PANTHER" id="PTHR11361">
    <property type="entry name" value="DNA MISMATCH REPAIR PROTEIN MUTS FAMILY MEMBER"/>
    <property type="match status" value="1"/>
</dbReference>
<dbReference type="InterPro" id="IPR027417">
    <property type="entry name" value="P-loop_NTPase"/>
</dbReference>
<dbReference type="SUPFAM" id="SSF52540">
    <property type="entry name" value="P-loop containing nucleoside triphosphate hydrolases"/>
    <property type="match status" value="1"/>
</dbReference>
<dbReference type="RefSeq" id="XP_017784719.1">
    <property type="nucleotide sequence ID" value="XM_017929230.1"/>
</dbReference>
<organism evidence="6 7">
    <name type="scientific">Nicrophorus vespilloides</name>
    <name type="common">Boreal carrion beetle</name>
    <dbReference type="NCBI Taxonomy" id="110193"/>
    <lineage>
        <taxon>Eukaryota</taxon>
        <taxon>Metazoa</taxon>
        <taxon>Ecdysozoa</taxon>
        <taxon>Arthropoda</taxon>
        <taxon>Hexapoda</taxon>
        <taxon>Insecta</taxon>
        <taxon>Pterygota</taxon>
        <taxon>Neoptera</taxon>
        <taxon>Endopterygota</taxon>
        <taxon>Coleoptera</taxon>
        <taxon>Polyphaga</taxon>
        <taxon>Staphyliniformia</taxon>
        <taxon>Silphidae</taxon>
        <taxon>Nicrophorinae</taxon>
        <taxon>Nicrophorus</taxon>
    </lineage>
</organism>
<sequence>MSSTSGDNDINIVQLLDDCRVADETVREDESDSNDAIMCLLFRNARMSAAYYRISDKILYFVEELIDFQPHYSHASAILREVRPVHVLTLGSPCDHFVKTLVDMMAEQKGEASSNTSSSPSHRSYDLKTMPDNLSLLPSKEYSHVLCEHRVKALHTRSEAEGLSYEEHQLHLQSQSINFQMKLTVHALGALVKFVEKHWHQLKGDVAGDLVFYHLKRSTISDHVLIDEMTFNALQVFRTLNHDASFKRGSNSTSREGASLFKLLSQHCRSSLGYVKLRNLMATPTNNVRELKKRLDFIDFARCPSRAAFIDALSEVIKNVSNLNSIFTKIQHSRGTKRDWKLLYTTIYNVLFLNEFCATHKDEVEIFSELNEKVSASLYGLERSIYSTLDFKLQASKNNRPAIKAGLDVDLDEKKMIKEDIFKRVTVAANIVVDQLPAFLKECVVCFIPDMGHVVAVKKWDQNCDPRSMHEFGFQYMFELNDNYHYKNALCQELDKQLGNVITDILEHEHRIIERLADFVLRFNNHIREPLDVIALIDCLISMAKVSFEKGYVRPRFNDSNVIEIVGGRHPLLELTDSNYVKNDYASGGASKPMKIITGPNSSGKTIFLKQTALLVYLAHIGCNLPASDANVAILHSIHSRMHATESALLNLSAFAIDLTQMARALQNAKRNSLVMMDEFGRGTTGTEGLALLLGALRKFLGQGSYCPHVVVSTHLECPEELLDGSMIDYLTLEHTRDPNDDRIVFLYRVIEGKAPSYGLQIASSVQLDADIVRRAQDFLHDFESICPQPSGIPEGYDEESCSTSDLFLRTIKIPDLSD</sequence>
<accession>A0ABM1ND19</accession>
<evidence type="ECO:0000313" key="6">
    <source>
        <dbReference type="Proteomes" id="UP000695000"/>
    </source>
</evidence>
<evidence type="ECO:0000256" key="3">
    <source>
        <dbReference type="ARBA" id="ARBA00022840"/>
    </source>
</evidence>
<dbReference type="InterPro" id="IPR036187">
    <property type="entry name" value="DNA_mismatch_repair_MutS_sf"/>
</dbReference>
<dbReference type="Proteomes" id="UP000695000">
    <property type="component" value="Unplaced"/>
</dbReference>
<feature type="domain" description="DNA mismatch repair proteins mutS family" evidence="5">
    <location>
        <begin position="673"/>
        <end position="689"/>
    </location>
</feature>
<reference evidence="7" key="1">
    <citation type="submission" date="2025-08" db="UniProtKB">
        <authorList>
            <consortium name="RefSeq"/>
        </authorList>
    </citation>
    <scope>IDENTIFICATION</scope>
    <source>
        <tissue evidence="7">Whole Larva</tissue>
    </source>
</reference>
<dbReference type="Gene3D" id="1.10.1420.10">
    <property type="match status" value="1"/>
</dbReference>
<dbReference type="Pfam" id="PF00488">
    <property type="entry name" value="MutS_V"/>
    <property type="match status" value="1"/>
</dbReference>
<evidence type="ECO:0000259" key="5">
    <source>
        <dbReference type="PROSITE" id="PS00486"/>
    </source>
</evidence>
<keyword evidence="6" id="KW-1185">Reference proteome</keyword>
<keyword evidence="4" id="KW-0238">DNA-binding</keyword>
<keyword evidence="2" id="KW-0547">Nucleotide-binding</keyword>
<proteinExistence type="inferred from homology"/>
<dbReference type="InterPro" id="IPR045076">
    <property type="entry name" value="MutS"/>
</dbReference>
<dbReference type="InterPro" id="IPR000432">
    <property type="entry name" value="DNA_mismatch_repair_MutS_C"/>
</dbReference>
<dbReference type="PROSITE" id="PS00486">
    <property type="entry name" value="DNA_MISMATCH_REPAIR_2"/>
    <property type="match status" value="1"/>
</dbReference>
<dbReference type="GeneID" id="108568253"/>
<comment type="similarity">
    <text evidence="1">Belongs to the DNA mismatch repair MutS family.</text>
</comment>
<keyword evidence="3" id="KW-0067">ATP-binding</keyword>
<dbReference type="SMART" id="SM00533">
    <property type="entry name" value="MUTSd"/>
    <property type="match status" value="1"/>
</dbReference>
<evidence type="ECO:0000313" key="7">
    <source>
        <dbReference type="RefSeq" id="XP_017784719.1"/>
    </source>
</evidence>